<proteinExistence type="predicted"/>
<name>A0A8T0ID23_CERPU</name>
<accession>A0A8T0ID23</accession>
<evidence type="ECO:0000313" key="1">
    <source>
        <dbReference type="EMBL" id="KAG0581654.1"/>
    </source>
</evidence>
<comment type="caution">
    <text evidence="1">The sequence shown here is derived from an EMBL/GenBank/DDBJ whole genome shotgun (WGS) entry which is preliminary data.</text>
</comment>
<gene>
    <name evidence="1" type="ORF">KC19_4G269300</name>
</gene>
<dbReference type="Proteomes" id="UP000822688">
    <property type="component" value="Chromosome 4"/>
</dbReference>
<dbReference type="AlphaFoldDB" id="A0A8T0ID23"/>
<organism evidence="1 2">
    <name type="scientific">Ceratodon purpureus</name>
    <name type="common">Fire moss</name>
    <name type="synonym">Dicranum purpureum</name>
    <dbReference type="NCBI Taxonomy" id="3225"/>
    <lineage>
        <taxon>Eukaryota</taxon>
        <taxon>Viridiplantae</taxon>
        <taxon>Streptophyta</taxon>
        <taxon>Embryophyta</taxon>
        <taxon>Bryophyta</taxon>
        <taxon>Bryophytina</taxon>
        <taxon>Bryopsida</taxon>
        <taxon>Dicranidae</taxon>
        <taxon>Pseudoditrichales</taxon>
        <taxon>Ditrichaceae</taxon>
        <taxon>Ceratodon</taxon>
    </lineage>
</organism>
<evidence type="ECO:0000313" key="2">
    <source>
        <dbReference type="Proteomes" id="UP000822688"/>
    </source>
</evidence>
<reference evidence="1" key="1">
    <citation type="submission" date="2020-06" db="EMBL/GenBank/DDBJ databases">
        <title>WGS assembly of Ceratodon purpureus strain R40.</title>
        <authorList>
            <person name="Carey S.B."/>
            <person name="Jenkins J."/>
            <person name="Shu S."/>
            <person name="Lovell J.T."/>
            <person name="Sreedasyam A."/>
            <person name="Maumus F."/>
            <person name="Tiley G.P."/>
            <person name="Fernandez-Pozo N."/>
            <person name="Barry K."/>
            <person name="Chen C."/>
            <person name="Wang M."/>
            <person name="Lipzen A."/>
            <person name="Daum C."/>
            <person name="Saski C.A."/>
            <person name="Payton A.C."/>
            <person name="Mcbreen J.C."/>
            <person name="Conrad R.E."/>
            <person name="Kollar L.M."/>
            <person name="Olsson S."/>
            <person name="Huttunen S."/>
            <person name="Landis J.B."/>
            <person name="Wickett N.J."/>
            <person name="Johnson M.G."/>
            <person name="Rensing S.A."/>
            <person name="Grimwood J."/>
            <person name="Schmutz J."/>
            <person name="Mcdaniel S.F."/>
        </authorList>
    </citation>
    <scope>NUCLEOTIDE SEQUENCE</scope>
    <source>
        <strain evidence="1">R40</strain>
    </source>
</reference>
<protein>
    <submittedName>
        <fullName evidence="1">Uncharacterized protein</fullName>
    </submittedName>
</protein>
<sequence length="100" mass="11207">MLGMIKSARNVKSQHNKVKTVGFINLLYSRTNITLTWKAVSCKAFPPDVITSSLNFFQNNTPLPSCKNASKKLLCATPVIRYSLIVNCFHIFSAQMMRPA</sequence>
<keyword evidence="2" id="KW-1185">Reference proteome</keyword>
<dbReference type="EMBL" id="CM026424">
    <property type="protein sequence ID" value="KAG0581654.1"/>
    <property type="molecule type" value="Genomic_DNA"/>
</dbReference>